<evidence type="ECO:0000256" key="8">
    <source>
        <dbReference type="ARBA" id="ARBA00023152"/>
    </source>
</evidence>
<proteinExistence type="predicted"/>
<reference evidence="11 12" key="1">
    <citation type="journal article" date="2015" name="Environ. Microbiol.">
        <title>Genome analyses suggest the presence of polyploidy and recent human-driven expansions in eight global populations of the honeybee pathogen Nosema ceranae.</title>
        <authorList>
            <person name="Pelin A."/>
            <person name="Selman M."/>
            <person name="Aris-Brosou S."/>
            <person name="Farinelli L."/>
            <person name="Corradi N."/>
        </authorList>
    </citation>
    <scope>NUCLEOTIDE SEQUENCE [LARGE SCALE GENOMIC DNA]</scope>
    <source>
        <strain evidence="11 12">PA08 1199</strain>
    </source>
</reference>
<evidence type="ECO:0000313" key="12">
    <source>
        <dbReference type="Proteomes" id="UP000034350"/>
    </source>
</evidence>
<feature type="domain" description="Phosphofructokinase" evidence="10">
    <location>
        <begin position="89"/>
        <end position="436"/>
    </location>
</feature>
<dbReference type="Pfam" id="PF00365">
    <property type="entry name" value="PFK"/>
    <property type="match status" value="2"/>
</dbReference>
<dbReference type="GO" id="GO:0016208">
    <property type="term" value="F:AMP binding"/>
    <property type="evidence" value="ECO:0007669"/>
    <property type="project" value="TreeGrafter"/>
</dbReference>
<dbReference type="RefSeq" id="XP_024332059.1">
    <property type="nucleotide sequence ID" value="XM_024475534.1"/>
</dbReference>
<sequence length="930" mass="104666">MKDFIEEFTLTIDTKSNELGKLYEELGLDVVYDTHSIKVCSSSLARIISINEGIHVHTLISGSEDKVIYDTLGNKVIVTFLRSKSLISVGIITSGGDAPGMNSAIRAIVRICLKSGGSVYGVYRGFDGLINDYICKLGWDTETHNSNEGGTVLLSFRSKEFYKREGRKRAVFNLIKRGINSLIVLGGDGSLKGALILKNEWRELFRELLEEGKLDFLKDNNKEVDNKYINDKEVNDVYINDKEVDNKYINNKEDNNKEVNDKEVNDKYIYDIIIIGIPASIDNDISLCDFTLGCDTALNRVVESIDHLSSTMKSHQRVFVIEVMGRKCGWLSLMAAYSCLADYLLIPEDPPLDWRKEVLGHIEYGRKHGKPGIFIIVSEGALDRKGNQIDPSEMVDYIKKQNIDVRLLKLGHVQRGGPTSASDRILGTLSGIRAFKEIEKSIKNKSNTSKIVISSNGDIITKDLTEVINQNDIVKGYENNYDFKSILKCRGDLFRTSLSFYLCILQNKRQSKARCLEDLNLRVLVNNNIELQNKYINENTSISNSTVFNYRIGILQCGKRSSGMNTALNSVIQYCYACNIEPMCICNGLEGFMNDSLFKPEMYEFGNEFNNGGTILGLGVAECDIKKQMKKHNLKGLIIIGDEDSLEVLYEFKSIIKRRKCIENNLVKSYKDNSNTIESNTIDTCEEDIIKDNTTYSRLNTNEDIINNVEDNLSIILIPSSSINNIPMTDYSIGSDTALNTILKVSDCAKLSSLSLRRNVFVLEIAGVCGYLTCMSAIAACAFDCFIPERKYLISHLSETAHRLRQKFKDDKRTSTIIFRNEKTFCSISTESFCKVLETDGLCLFDTDYGVLGRLQEGLNPSPMDRINASLLGFKAVDSCKENNIGVVGIQGNQVVFTDIDKCMDNYDNIKKRVKDPKWFKFSNVCKLLE</sequence>
<dbReference type="PROSITE" id="PS00433">
    <property type="entry name" value="PHOSPHOFRUCTOKINASE"/>
    <property type="match status" value="1"/>
</dbReference>
<keyword evidence="3" id="KW-0963">Cytoplasm</keyword>
<evidence type="ECO:0000259" key="10">
    <source>
        <dbReference type="Pfam" id="PF00365"/>
    </source>
</evidence>
<dbReference type="GeneID" id="36320480"/>
<dbReference type="GO" id="GO:0030388">
    <property type="term" value="P:fructose 1,6-bisphosphate metabolic process"/>
    <property type="evidence" value="ECO:0007669"/>
    <property type="project" value="TreeGrafter"/>
</dbReference>
<name>A0A0F9YV34_9MICR</name>
<dbReference type="GO" id="GO:0006002">
    <property type="term" value="P:fructose 6-phosphate metabolic process"/>
    <property type="evidence" value="ECO:0007669"/>
    <property type="project" value="InterPro"/>
</dbReference>
<dbReference type="VEuPathDB" id="MicrosporidiaDB:NCER_102427"/>
<dbReference type="GO" id="GO:0005945">
    <property type="term" value="C:6-phosphofructokinase complex"/>
    <property type="evidence" value="ECO:0007669"/>
    <property type="project" value="TreeGrafter"/>
</dbReference>
<dbReference type="InterPro" id="IPR000023">
    <property type="entry name" value="Phosphofructokinase_dom"/>
</dbReference>
<comment type="cofactor">
    <cofactor evidence="1">
        <name>Mg(2+)</name>
        <dbReference type="ChEBI" id="CHEBI:18420"/>
    </cofactor>
</comment>
<dbReference type="InterPro" id="IPR035966">
    <property type="entry name" value="PKF_sf"/>
</dbReference>
<dbReference type="PRINTS" id="PR00476">
    <property type="entry name" value="PHFRCTKINASE"/>
</dbReference>
<dbReference type="Proteomes" id="UP000034350">
    <property type="component" value="Unassembled WGS sequence"/>
</dbReference>
<keyword evidence="7" id="KW-0460">Magnesium</keyword>
<dbReference type="InterPro" id="IPR015912">
    <property type="entry name" value="Phosphofructokinase_CS"/>
</dbReference>
<evidence type="ECO:0000256" key="4">
    <source>
        <dbReference type="ARBA" id="ARBA00022679"/>
    </source>
</evidence>
<dbReference type="UniPathway" id="UPA00109">
    <property type="reaction ID" value="UER00182"/>
</dbReference>
<accession>A0A0F9YV34</accession>
<dbReference type="GO" id="GO:0061621">
    <property type="term" value="P:canonical glycolysis"/>
    <property type="evidence" value="ECO:0007669"/>
    <property type="project" value="TreeGrafter"/>
</dbReference>
<feature type="domain" description="Phosphofructokinase" evidence="10">
    <location>
        <begin position="551"/>
        <end position="878"/>
    </location>
</feature>
<comment type="pathway">
    <text evidence="2">Carbohydrate degradation; glycolysis; D-glyceraldehyde 3-phosphate and glycerone phosphate from D-glucose: step 3/4.</text>
</comment>
<dbReference type="GO" id="GO:0005524">
    <property type="term" value="F:ATP binding"/>
    <property type="evidence" value="ECO:0007669"/>
    <property type="project" value="TreeGrafter"/>
</dbReference>
<evidence type="ECO:0000256" key="3">
    <source>
        <dbReference type="ARBA" id="ARBA00022490"/>
    </source>
</evidence>
<gene>
    <name evidence="11" type="ORF">AAJ76_400035759</name>
</gene>
<dbReference type="SUPFAM" id="SSF53784">
    <property type="entry name" value="Phosphofructokinase"/>
    <property type="match status" value="2"/>
</dbReference>
<dbReference type="InterPro" id="IPR022953">
    <property type="entry name" value="ATP_PFK"/>
</dbReference>
<dbReference type="VEuPathDB" id="MicrosporidiaDB:G9O61_00g010490"/>
<organism evidence="11 12">
    <name type="scientific">Vairimorpha ceranae</name>
    <dbReference type="NCBI Taxonomy" id="40302"/>
    <lineage>
        <taxon>Eukaryota</taxon>
        <taxon>Fungi</taxon>
        <taxon>Fungi incertae sedis</taxon>
        <taxon>Microsporidia</taxon>
        <taxon>Nosematidae</taxon>
        <taxon>Vairimorpha</taxon>
    </lineage>
</organism>
<dbReference type="GO" id="GO:0046872">
    <property type="term" value="F:metal ion binding"/>
    <property type="evidence" value="ECO:0007669"/>
    <property type="project" value="UniProtKB-KW"/>
</dbReference>
<comment type="catalytic activity">
    <reaction evidence="9">
        <text>beta-D-fructose 6-phosphate + ATP = beta-D-fructose 1,6-bisphosphate + ADP + H(+)</text>
        <dbReference type="Rhea" id="RHEA:16109"/>
        <dbReference type="ChEBI" id="CHEBI:15378"/>
        <dbReference type="ChEBI" id="CHEBI:30616"/>
        <dbReference type="ChEBI" id="CHEBI:32966"/>
        <dbReference type="ChEBI" id="CHEBI:57634"/>
        <dbReference type="ChEBI" id="CHEBI:456216"/>
        <dbReference type="EC" id="2.7.1.11"/>
    </reaction>
</comment>
<evidence type="ECO:0000256" key="6">
    <source>
        <dbReference type="ARBA" id="ARBA00022777"/>
    </source>
</evidence>
<dbReference type="SMR" id="A0A0F9YV34"/>
<dbReference type="GO" id="GO:0070095">
    <property type="term" value="F:fructose-6-phosphate binding"/>
    <property type="evidence" value="ECO:0007669"/>
    <property type="project" value="TreeGrafter"/>
</dbReference>
<dbReference type="Gene3D" id="3.40.50.460">
    <property type="entry name" value="Phosphofructokinase domain"/>
    <property type="match status" value="2"/>
</dbReference>
<keyword evidence="4" id="KW-0808">Transferase</keyword>
<keyword evidence="5" id="KW-0479">Metal-binding</keyword>
<dbReference type="PANTHER" id="PTHR13697:SF52">
    <property type="entry name" value="ATP-DEPENDENT 6-PHOSPHOFRUCTOKINASE 3"/>
    <property type="match status" value="1"/>
</dbReference>
<evidence type="ECO:0000256" key="5">
    <source>
        <dbReference type="ARBA" id="ARBA00022723"/>
    </source>
</evidence>
<evidence type="ECO:0000256" key="2">
    <source>
        <dbReference type="ARBA" id="ARBA00004679"/>
    </source>
</evidence>
<dbReference type="AlphaFoldDB" id="A0A0F9YV34"/>
<evidence type="ECO:0000256" key="9">
    <source>
        <dbReference type="ARBA" id="ARBA00048070"/>
    </source>
</evidence>
<dbReference type="EMBL" id="JPQZ01000004">
    <property type="protein sequence ID" value="KKO76317.1"/>
    <property type="molecule type" value="Genomic_DNA"/>
</dbReference>
<evidence type="ECO:0000256" key="1">
    <source>
        <dbReference type="ARBA" id="ARBA00001946"/>
    </source>
</evidence>
<evidence type="ECO:0000313" key="11">
    <source>
        <dbReference type="EMBL" id="KKO76317.1"/>
    </source>
</evidence>
<protein>
    <submittedName>
        <fullName evidence="11">6-phosphofructokinase</fullName>
    </submittedName>
</protein>
<dbReference type="GO" id="GO:0048029">
    <property type="term" value="F:monosaccharide binding"/>
    <property type="evidence" value="ECO:0007669"/>
    <property type="project" value="TreeGrafter"/>
</dbReference>
<dbReference type="PANTHER" id="PTHR13697">
    <property type="entry name" value="PHOSPHOFRUCTOKINASE"/>
    <property type="match status" value="1"/>
</dbReference>
<dbReference type="GO" id="GO:0042802">
    <property type="term" value="F:identical protein binding"/>
    <property type="evidence" value="ECO:0007669"/>
    <property type="project" value="TreeGrafter"/>
</dbReference>
<evidence type="ECO:0000256" key="7">
    <source>
        <dbReference type="ARBA" id="ARBA00022842"/>
    </source>
</evidence>
<keyword evidence="6 11" id="KW-0418">Kinase</keyword>
<dbReference type="VEuPathDB" id="MicrosporidiaDB:AAJ76_400035759"/>
<comment type="caution">
    <text evidence="11">The sequence shown here is derived from an EMBL/GenBank/DDBJ whole genome shotgun (WGS) entry which is preliminary data.</text>
</comment>
<dbReference type="Gene3D" id="3.40.50.450">
    <property type="match status" value="2"/>
</dbReference>
<keyword evidence="12" id="KW-1185">Reference proteome</keyword>
<keyword evidence="8" id="KW-0324">Glycolysis</keyword>
<dbReference type="OrthoDB" id="537915at2759"/>
<dbReference type="GO" id="GO:0003872">
    <property type="term" value="F:6-phosphofructokinase activity"/>
    <property type="evidence" value="ECO:0007669"/>
    <property type="project" value="UniProtKB-EC"/>
</dbReference>